<name>A0A061E121_THECC</name>
<evidence type="ECO:0000256" key="1">
    <source>
        <dbReference type="SAM" id="Phobius"/>
    </source>
</evidence>
<dbReference type="Proteomes" id="UP000026915">
    <property type="component" value="Chromosome 2"/>
</dbReference>
<dbReference type="HOGENOM" id="CLU_1838768_0_0_1"/>
<dbReference type="Gramene" id="EOX98332">
    <property type="protein sequence ID" value="EOX98332"/>
    <property type="gene ID" value="TCM_007120"/>
</dbReference>
<evidence type="ECO:0000313" key="3">
    <source>
        <dbReference type="Proteomes" id="UP000026915"/>
    </source>
</evidence>
<protein>
    <submittedName>
        <fullName evidence="2">Uncharacterized protein</fullName>
    </submittedName>
</protein>
<proteinExistence type="predicted"/>
<keyword evidence="1" id="KW-0472">Membrane</keyword>
<dbReference type="InParanoid" id="A0A061E121"/>
<reference evidence="2 3" key="1">
    <citation type="journal article" date="2013" name="Genome Biol.">
        <title>The genome sequence of the most widely cultivated cacao type and its use to identify candidate genes regulating pod color.</title>
        <authorList>
            <person name="Motamayor J.C."/>
            <person name="Mockaitis K."/>
            <person name="Schmutz J."/>
            <person name="Haiminen N."/>
            <person name="Iii D.L."/>
            <person name="Cornejo O."/>
            <person name="Findley S.D."/>
            <person name="Zheng P."/>
            <person name="Utro F."/>
            <person name="Royaert S."/>
            <person name="Saski C."/>
            <person name="Jenkins J."/>
            <person name="Podicheti R."/>
            <person name="Zhao M."/>
            <person name="Scheffler B.E."/>
            <person name="Stack J.C."/>
            <person name="Feltus F.A."/>
            <person name="Mustiga G.M."/>
            <person name="Amores F."/>
            <person name="Phillips W."/>
            <person name="Marelli J.P."/>
            <person name="May G.D."/>
            <person name="Shapiro H."/>
            <person name="Ma J."/>
            <person name="Bustamante C.D."/>
            <person name="Schnell R.J."/>
            <person name="Main D."/>
            <person name="Gilbert D."/>
            <person name="Parida L."/>
            <person name="Kuhn D.N."/>
        </authorList>
    </citation>
    <scope>NUCLEOTIDE SEQUENCE [LARGE SCALE GENOMIC DNA]</scope>
    <source>
        <strain evidence="3">cv. Matina 1-6</strain>
    </source>
</reference>
<evidence type="ECO:0000313" key="2">
    <source>
        <dbReference type="EMBL" id="EOX98332.1"/>
    </source>
</evidence>
<organism evidence="2 3">
    <name type="scientific">Theobroma cacao</name>
    <name type="common">Cacao</name>
    <name type="synonym">Cocoa</name>
    <dbReference type="NCBI Taxonomy" id="3641"/>
    <lineage>
        <taxon>Eukaryota</taxon>
        <taxon>Viridiplantae</taxon>
        <taxon>Streptophyta</taxon>
        <taxon>Embryophyta</taxon>
        <taxon>Tracheophyta</taxon>
        <taxon>Spermatophyta</taxon>
        <taxon>Magnoliopsida</taxon>
        <taxon>eudicotyledons</taxon>
        <taxon>Gunneridae</taxon>
        <taxon>Pentapetalae</taxon>
        <taxon>rosids</taxon>
        <taxon>malvids</taxon>
        <taxon>Malvales</taxon>
        <taxon>Malvaceae</taxon>
        <taxon>Byttnerioideae</taxon>
        <taxon>Theobroma</taxon>
    </lineage>
</organism>
<keyword evidence="1" id="KW-0812">Transmembrane</keyword>
<accession>A0A061E121</accession>
<gene>
    <name evidence="2" type="ORF">TCM_007120</name>
</gene>
<keyword evidence="3" id="KW-1185">Reference proteome</keyword>
<keyword evidence="1" id="KW-1133">Transmembrane helix</keyword>
<feature type="transmembrane region" description="Helical" evidence="1">
    <location>
        <begin position="90"/>
        <end position="113"/>
    </location>
</feature>
<sequence length="140" mass="16739">MKRWRQAAFNVEIMVMVYGWVVLGWQTQREEGTIRKQLEHNMTQNYRQLMKKASKELAMELGDDGDITFLVVLFDRKLATYMFDSEMVDWWVYFWTPLFLPSEAALALAMPYLQNGKNWTTFVLPNRSRTRDCLYTFMVK</sequence>
<feature type="transmembrane region" description="Helical" evidence="1">
    <location>
        <begin position="7"/>
        <end position="25"/>
    </location>
</feature>
<dbReference type="EMBL" id="CM001880">
    <property type="protein sequence ID" value="EOX98332.1"/>
    <property type="molecule type" value="Genomic_DNA"/>
</dbReference>
<dbReference type="AlphaFoldDB" id="A0A061E121"/>